<name>A0A0R2L2V0_9LACO</name>
<proteinExistence type="predicted"/>
<dbReference type="PATRIC" id="fig|348151.3.peg.1567"/>
<gene>
    <name evidence="2" type="ORF">IV55_GL001520</name>
    <name evidence="1" type="ORF">LSI01_02500</name>
</gene>
<protein>
    <submittedName>
        <fullName evidence="1">Cysteine desulfurase</fullName>
    </submittedName>
</protein>
<reference evidence="2 3" key="1">
    <citation type="journal article" date="2015" name="Genome Announc.">
        <title>Expanding the biotechnology potential of lactobacilli through comparative genomics of 213 strains and associated genera.</title>
        <authorList>
            <person name="Sun Z."/>
            <person name="Harris H.M."/>
            <person name="McCann A."/>
            <person name="Guo C."/>
            <person name="Argimon S."/>
            <person name="Zhang W."/>
            <person name="Yang X."/>
            <person name="Jeffery I.B."/>
            <person name="Cooney J.C."/>
            <person name="Kagawa T.F."/>
            <person name="Liu W."/>
            <person name="Song Y."/>
            <person name="Salvetti E."/>
            <person name="Wrobel A."/>
            <person name="Rasinkangas P."/>
            <person name="Parkhill J."/>
            <person name="Rea M.C."/>
            <person name="O'Sullivan O."/>
            <person name="Ritari J."/>
            <person name="Douillard F.P."/>
            <person name="Paul Ross R."/>
            <person name="Yang R."/>
            <person name="Briner A.E."/>
            <person name="Felis G.E."/>
            <person name="de Vos W.M."/>
            <person name="Barrangou R."/>
            <person name="Klaenhammer T.R."/>
            <person name="Caufield P.W."/>
            <person name="Cui Y."/>
            <person name="Zhang H."/>
            <person name="O'Toole P.W."/>
        </authorList>
    </citation>
    <scope>NUCLEOTIDE SEQUENCE [LARGE SCALE GENOMIC DNA]</scope>
    <source>
        <strain evidence="2 3">DSM 22696</strain>
    </source>
</reference>
<evidence type="ECO:0000313" key="2">
    <source>
        <dbReference type="EMBL" id="KRN96137.1"/>
    </source>
</evidence>
<comment type="caution">
    <text evidence="2">The sequence shown here is derived from an EMBL/GenBank/DDBJ whole genome shotgun (WGS) entry which is preliminary data.</text>
</comment>
<dbReference type="EMBL" id="JQCB01000005">
    <property type="protein sequence ID" value="KRN96137.1"/>
    <property type="molecule type" value="Genomic_DNA"/>
</dbReference>
<dbReference type="InterPro" id="IPR014965">
    <property type="entry name" value="Amino_acid_metab_prot_put"/>
</dbReference>
<dbReference type="Pfam" id="PF08866">
    <property type="entry name" value="DUF1831"/>
    <property type="match status" value="1"/>
</dbReference>
<dbReference type="EMBL" id="BJUD01000002">
    <property type="protein sequence ID" value="GEK27939.1"/>
    <property type="molecule type" value="Genomic_DNA"/>
</dbReference>
<dbReference type="RefSeq" id="WP_057809894.1">
    <property type="nucleotide sequence ID" value="NZ_BJUD01000002.1"/>
</dbReference>
<sequence length="114" mass="12713">MAFATEVQVSGDAHTYQLSPEIKKYTLRDLGFAETNAGGFVLERPLDPRAGLARSIKLRLLVNKDLTGFKLNTVNPTGTGNVNIFQNTNKDVLVEQFGYQMDNLIERKVLVEKV</sequence>
<reference evidence="1 4" key="2">
    <citation type="submission" date="2019-07" db="EMBL/GenBank/DDBJ databases">
        <title>Whole genome shotgun sequence of Lactobacillus siliginis NBRC 101315.</title>
        <authorList>
            <person name="Hosoyama A."/>
            <person name="Uohara A."/>
            <person name="Ohji S."/>
            <person name="Ichikawa N."/>
        </authorList>
    </citation>
    <scope>NUCLEOTIDE SEQUENCE [LARGE SCALE GENOMIC DNA]</scope>
    <source>
        <strain evidence="1 4">NBRC 101315</strain>
    </source>
</reference>
<dbReference type="OrthoDB" id="2166222at2"/>
<keyword evidence="3" id="KW-1185">Reference proteome</keyword>
<dbReference type="Proteomes" id="UP000051139">
    <property type="component" value="Unassembled WGS sequence"/>
</dbReference>
<dbReference type="Gene3D" id="3.30.1820.10">
    <property type="entry name" value="Lp2179-like"/>
    <property type="match status" value="1"/>
</dbReference>
<dbReference type="InterPro" id="IPR035942">
    <property type="entry name" value="Lp2179-like_sf"/>
</dbReference>
<dbReference type="AlphaFoldDB" id="A0A0R2L2V0"/>
<accession>A0A0R2L2V0</accession>
<evidence type="ECO:0000313" key="1">
    <source>
        <dbReference type="EMBL" id="GEK27939.1"/>
    </source>
</evidence>
<organism evidence="2 3">
    <name type="scientific">Furfurilactobacillus siliginis</name>
    <dbReference type="NCBI Taxonomy" id="348151"/>
    <lineage>
        <taxon>Bacteria</taxon>
        <taxon>Bacillati</taxon>
        <taxon>Bacillota</taxon>
        <taxon>Bacilli</taxon>
        <taxon>Lactobacillales</taxon>
        <taxon>Lactobacillaceae</taxon>
        <taxon>Furfurilactobacillus</taxon>
    </lineage>
</organism>
<evidence type="ECO:0000313" key="3">
    <source>
        <dbReference type="Proteomes" id="UP000051139"/>
    </source>
</evidence>
<dbReference type="Proteomes" id="UP000321429">
    <property type="component" value="Unassembled WGS sequence"/>
</dbReference>
<dbReference type="SUPFAM" id="SSF160800">
    <property type="entry name" value="Lp2179-like"/>
    <property type="match status" value="1"/>
</dbReference>
<dbReference type="STRING" id="348151.IV55_GL001520"/>
<evidence type="ECO:0000313" key="4">
    <source>
        <dbReference type="Proteomes" id="UP000321429"/>
    </source>
</evidence>